<dbReference type="Proteomes" id="UP001431926">
    <property type="component" value="Chromosome"/>
</dbReference>
<dbReference type="Pfam" id="PF06224">
    <property type="entry name" value="AlkZ-like"/>
    <property type="match status" value="1"/>
</dbReference>
<keyword evidence="1" id="KW-0238">DNA-binding</keyword>
<gene>
    <name evidence="1" type="ORF">OG367_39115</name>
</gene>
<sequence length="387" mass="41983">MTSRAPATELSRDEARHIAIAAALPADGFPTVTAALAHLHIVQLDGISTLARAHQLTLTARVPGATTATVDASLNSTPATAFDYPAHALSLVPIADWPLWAFRRRASRKRPQYPAPQVRKALLDQITREGPIPIRRLRGDTESGAGWHWGPTKTAVEMLLWAGELASTRRNAGRRLFDLAERRIPAEHLTDQKSDDACLSQLLGHAGQALGVATADDLADYLRIPTPVTARLLPATRLTPVRVPGWEPAWADPDALARMPQPRRDPVFLGPFDNLIWHRPRVQRLFGFTQVLEAYKPAARRQHGYYVCPLLADGRLIGRADLARRGETLTILQAGLEPGPGPDAPHHFAHACRTLAAATGRSHIAFGTDATDPATAAALESALDDVL</sequence>
<proteinExistence type="predicted"/>
<dbReference type="GO" id="GO:0003677">
    <property type="term" value="F:DNA binding"/>
    <property type="evidence" value="ECO:0007669"/>
    <property type="project" value="UniProtKB-KW"/>
</dbReference>
<organism evidence="1 2">
    <name type="scientific">Streptomyces anulatus</name>
    <name type="common">Streptomyces chrysomallus</name>
    <dbReference type="NCBI Taxonomy" id="1892"/>
    <lineage>
        <taxon>Bacteria</taxon>
        <taxon>Bacillati</taxon>
        <taxon>Actinomycetota</taxon>
        <taxon>Actinomycetes</taxon>
        <taxon>Kitasatosporales</taxon>
        <taxon>Streptomycetaceae</taxon>
        <taxon>Streptomyces</taxon>
    </lineage>
</organism>
<dbReference type="RefSeq" id="WP_329359924.1">
    <property type="nucleotide sequence ID" value="NZ_CP109490.1"/>
</dbReference>
<accession>A0ABZ1ZX18</accession>
<name>A0ABZ1ZX18_STRAQ</name>
<evidence type="ECO:0000313" key="2">
    <source>
        <dbReference type="Proteomes" id="UP001431926"/>
    </source>
</evidence>
<protein>
    <submittedName>
        <fullName evidence="1">Winged helix DNA-binding domain-containing protein</fullName>
    </submittedName>
</protein>
<dbReference type="EMBL" id="CP109491">
    <property type="protein sequence ID" value="WUX41869.1"/>
    <property type="molecule type" value="Genomic_DNA"/>
</dbReference>
<reference evidence="1" key="1">
    <citation type="submission" date="2022-10" db="EMBL/GenBank/DDBJ databases">
        <title>The complete genomes of actinobacterial strains from the NBC collection.</title>
        <authorList>
            <person name="Joergensen T.S."/>
            <person name="Alvarez Arevalo M."/>
            <person name="Sterndorff E.B."/>
            <person name="Faurdal D."/>
            <person name="Vuksanovic O."/>
            <person name="Mourched A.-S."/>
            <person name="Charusanti P."/>
            <person name="Shaw S."/>
            <person name="Blin K."/>
            <person name="Weber T."/>
        </authorList>
    </citation>
    <scope>NUCLEOTIDE SEQUENCE</scope>
    <source>
        <strain evidence="1">NBC_01436</strain>
    </source>
</reference>
<evidence type="ECO:0000313" key="1">
    <source>
        <dbReference type="EMBL" id="WUX41869.1"/>
    </source>
</evidence>
<dbReference type="InterPro" id="IPR009351">
    <property type="entry name" value="AlkZ-like"/>
</dbReference>
<dbReference type="PANTHER" id="PTHR30528:SF0">
    <property type="entry name" value="CYTOPLASMIC PROTEIN"/>
    <property type="match status" value="1"/>
</dbReference>
<keyword evidence="2" id="KW-1185">Reference proteome</keyword>
<dbReference type="PANTHER" id="PTHR30528">
    <property type="entry name" value="CYTOPLASMIC PROTEIN"/>
    <property type="match status" value="1"/>
</dbReference>